<dbReference type="CDD" id="cd03590">
    <property type="entry name" value="CLECT_DC-SIGN_like"/>
    <property type="match status" value="1"/>
</dbReference>
<feature type="domain" description="C-type lectin" evidence="16">
    <location>
        <begin position="90"/>
        <end position="207"/>
    </location>
</feature>
<dbReference type="InterPro" id="IPR016187">
    <property type="entry name" value="CTDL_fold"/>
</dbReference>
<evidence type="ECO:0000256" key="8">
    <source>
        <dbReference type="ARBA" id="ARBA00022859"/>
    </source>
</evidence>
<evidence type="ECO:0000256" key="6">
    <source>
        <dbReference type="ARBA" id="ARBA00022734"/>
    </source>
</evidence>
<dbReference type="PROSITE" id="PS50041">
    <property type="entry name" value="C_TYPE_LECTIN_2"/>
    <property type="match status" value="1"/>
</dbReference>
<accession>A0A2J8JE59</accession>
<keyword evidence="10 15" id="KW-1133">Transmembrane helix</keyword>
<evidence type="ECO:0000256" key="12">
    <source>
        <dbReference type="ARBA" id="ARBA00023136"/>
    </source>
</evidence>
<evidence type="ECO:0000313" key="17">
    <source>
        <dbReference type="Ensembl" id="ENSPTRP00000042516.2"/>
    </source>
</evidence>
<evidence type="ECO:0000256" key="15">
    <source>
        <dbReference type="SAM" id="Phobius"/>
    </source>
</evidence>
<dbReference type="InterPro" id="IPR016186">
    <property type="entry name" value="C-type_lectin-like/link_sf"/>
</dbReference>
<evidence type="ECO:0000256" key="13">
    <source>
        <dbReference type="ARBA" id="ARBA00023157"/>
    </source>
</evidence>
<gene>
    <name evidence="17 19" type="primary">CLEC4C</name>
</gene>
<evidence type="ECO:0000256" key="4">
    <source>
        <dbReference type="ARBA" id="ARBA00022692"/>
    </source>
</evidence>
<dbReference type="STRING" id="9598.ENSPTRP00000042516"/>
<dbReference type="SMART" id="SM00034">
    <property type="entry name" value="CLECT"/>
    <property type="match status" value="1"/>
</dbReference>
<keyword evidence="13" id="KW-1015">Disulfide bond</keyword>
<dbReference type="InterPro" id="IPR050111">
    <property type="entry name" value="C-type_lectin/snaclec_domain"/>
</dbReference>
<dbReference type="InParanoid" id="A0A2J8JE59"/>
<dbReference type="FunCoup" id="A0A2J8JE59">
    <property type="interactions" value="42"/>
</dbReference>
<keyword evidence="6" id="KW-0430">Lectin</keyword>
<keyword evidence="7" id="KW-0106">Calcium</keyword>
<reference evidence="17" key="2">
    <citation type="submission" date="2025-08" db="UniProtKB">
        <authorList>
            <consortium name="Ensembl"/>
        </authorList>
    </citation>
    <scope>IDENTIFICATION</scope>
</reference>
<keyword evidence="8" id="KW-0391">Immunity</keyword>
<keyword evidence="2" id="KW-1003">Cell membrane</keyword>
<dbReference type="CTD" id="170482"/>
<dbReference type="Bgee" id="ENSPTRG00000004618">
    <property type="expression patterns" value="Expressed in testis"/>
</dbReference>
<dbReference type="InterPro" id="IPR018378">
    <property type="entry name" value="C-type_lectin_CS"/>
</dbReference>
<dbReference type="InterPro" id="IPR033989">
    <property type="entry name" value="CD209-like_CTLD"/>
</dbReference>
<keyword evidence="5" id="KW-0479">Metal-binding</keyword>
<evidence type="ECO:0000256" key="7">
    <source>
        <dbReference type="ARBA" id="ARBA00022837"/>
    </source>
</evidence>
<proteinExistence type="predicted"/>
<evidence type="ECO:0000256" key="14">
    <source>
        <dbReference type="ARBA" id="ARBA00023180"/>
    </source>
</evidence>
<dbReference type="GO" id="GO:0030246">
    <property type="term" value="F:carbohydrate binding"/>
    <property type="evidence" value="ECO:0000318"/>
    <property type="project" value="GO_Central"/>
</dbReference>
<dbReference type="Proteomes" id="UP000002277">
    <property type="component" value="Chromosome 12"/>
</dbReference>
<reference evidence="17 18" key="1">
    <citation type="journal article" date="2005" name="Nature">
        <title>Initial sequence of the chimpanzee genome and comparison with the human genome.</title>
        <authorList>
            <consortium name="Chimpanzee sequencing and analysis consortium"/>
        </authorList>
    </citation>
    <scope>NUCLEOTIDE SEQUENCE [LARGE SCALE GENOMIC DNA]</scope>
</reference>
<keyword evidence="4 15" id="KW-0812">Transmembrane</keyword>
<evidence type="ECO:0000256" key="3">
    <source>
        <dbReference type="ARBA" id="ARBA00022588"/>
    </source>
</evidence>
<dbReference type="OrthoDB" id="6133475at2759"/>
<keyword evidence="18" id="KW-1185">Reference proteome</keyword>
<evidence type="ECO:0000313" key="19">
    <source>
        <dbReference type="VGNC" id="VGNC:8376"/>
    </source>
</evidence>
<dbReference type="FunFam" id="3.10.100.10:FF:000024">
    <property type="entry name" value="C-type lectin domain family 4 member A"/>
    <property type="match status" value="1"/>
</dbReference>
<evidence type="ECO:0000313" key="18">
    <source>
        <dbReference type="Proteomes" id="UP000002277"/>
    </source>
</evidence>
<reference evidence="17" key="3">
    <citation type="submission" date="2025-09" db="UniProtKB">
        <authorList>
            <consortium name="Ensembl"/>
        </authorList>
    </citation>
    <scope>IDENTIFICATION</scope>
</reference>
<dbReference type="PROSITE" id="PS00615">
    <property type="entry name" value="C_TYPE_LECTIN_1"/>
    <property type="match status" value="1"/>
</dbReference>
<dbReference type="Ensembl" id="ENSPTRT00000043308.3">
    <property type="protein sequence ID" value="ENSPTRP00000042516.2"/>
    <property type="gene ID" value="ENSPTRG00000004618.7"/>
</dbReference>
<dbReference type="AlphaFoldDB" id="A0A2J8JE59"/>
<dbReference type="Gene3D" id="3.10.100.10">
    <property type="entry name" value="Mannose-Binding Protein A, subunit A"/>
    <property type="match status" value="1"/>
</dbReference>
<dbReference type="GeneID" id="748284"/>
<dbReference type="GO" id="GO:0038187">
    <property type="term" value="F:pattern recognition receptor activity"/>
    <property type="evidence" value="ECO:0000318"/>
    <property type="project" value="GO_Central"/>
</dbReference>
<dbReference type="GO" id="GO:0009897">
    <property type="term" value="C:external side of plasma membrane"/>
    <property type="evidence" value="ECO:0000318"/>
    <property type="project" value="GO_Central"/>
</dbReference>
<dbReference type="GeneTree" id="ENSGT00940000162867"/>
<accession>H2R1L1</accession>
<dbReference type="PaxDb" id="9598-ENSPTRP00000042516"/>
<dbReference type="SUPFAM" id="SSF56436">
    <property type="entry name" value="C-type lectin-like"/>
    <property type="match status" value="1"/>
</dbReference>
<evidence type="ECO:0000256" key="9">
    <source>
        <dbReference type="ARBA" id="ARBA00022968"/>
    </source>
</evidence>
<dbReference type="GO" id="GO:0061760">
    <property type="term" value="P:antifungal innate immune response"/>
    <property type="evidence" value="ECO:0000318"/>
    <property type="project" value="GO_Central"/>
</dbReference>
<keyword evidence="11" id="KW-1064">Adaptive immunity</keyword>
<comment type="subcellular location">
    <subcellularLocation>
        <location evidence="1">Cell membrane</location>
        <topology evidence="1">Single-pass type II membrane protein</topology>
    </subcellularLocation>
</comment>
<keyword evidence="9" id="KW-0735">Signal-anchor</keyword>
<dbReference type="InterPro" id="IPR001304">
    <property type="entry name" value="C-type_lectin-like"/>
</dbReference>
<organism evidence="17 18">
    <name type="scientific">Pan troglodytes</name>
    <name type="common">Chimpanzee</name>
    <dbReference type="NCBI Taxonomy" id="9598"/>
    <lineage>
        <taxon>Eukaryota</taxon>
        <taxon>Metazoa</taxon>
        <taxon>Chordata</taxon>
        <taxon>Craniata</taxon>
        <taxon>Vertebrata</taxon>
        <taxon>Euteleostomi</taxon>
        <taxon>Mammalia</taxon>
        <taxon>Eutheria</taxon>
        <taxon>Euarchontoglires</taxon>
        <taxon>Primates</taxon>
        <taxon>Haplorrhini</taxon>
        <taxon>Catarrhini</taxon>
        <taxon>Hominidae</taxon>
        <taxon>Pan</taxon>
    </lineage>
</organism>
<evidence type="ECO:0000256" key="1">
    <source>
        <dbReference type="ARBA" id="ARBA00004401"/>
    </source>
</evidence>
<evidence type="ECO:0000256" key="5">
    <source>
        <dbReference type="ARBA" id="ARBA00022723"/>
    </source>
</evidence>
<dbReference type="RefSeq" id="XP_001164809.2">
    <property type="nucleotide sequence ID" value="XM_001164809.4"/>
</dbReference>
<dbReference type="PANTHER" id="PTHR22803">
    <property type="entry name" value="MANNOSE, PHOSPHOLIPASE, LECTIN RECEPTOR RELATED"/>
    <property type="match status" value="1"/>
</dbReference>
<sequence>MVPEEEPQDREKGLWWFQLKVWSMAVVSILLLSVCFTVSSVVPHNFMYSKTVKRLSKLREYQQYHPSLTCVMEGKDIEDWSCCPTPWTSFQSSCYFISTGMQSWTKSQENCSVMGADLVVINTREEQDFIIQNLKRNSSYFLGLSDPGGRRHWQWVDQTPYNENVTFWHSGEPNNLDERCAIINFRSSEEWGWNDIHCHVPQKSICKMKKIYI</sequence>
<evidence type="ECO:0000256" key="11">
    <source>
        <dbReference type="ARBA" id="ARBA00023130"/>
    </source>
</evidence>
<dbReference type="VGNC" id="VGNC:8376">
    <property type="gene designation" value="CLEC4C"/>
</dbReference>
<keyword evidence="12 15" id="KW-0472">Membrane</keyword>
<dbReference type="Pfam" id="PF00059">
    <property type="entry name" value="Lectin_C"/>
    <property type="match status" value="1"/>
</dbReference>
<dbReference type="KEGG" id="ptr:748284"/>
<name>A0A2J8JE59_PANTR</name>
<evidence type="ECO:0000256" key="2">
    <source>
        <dbReference type="ARBA" id="ARBA00022475"/>
    </source>
</evidence>
<keyword evidence="3" id="KW-0399">Innate immunity</keyword>
<protein>
    <submittedName>
        <fullName evidence="17">C-type lectin domain family 4 member C</fullName>
    </submittedName>
</protein>
<dbReference type="EMBL" id="AACZ04028176">
    <property type="status" value="NOT_ANNOTATED_CDS"/>
    <property type="molecule type" value="Genomic_DNA"/>
</dbReference>
<evidence type="ECO:0000259" key="16">
    <source>
        <dbReference type="PROSITE" id="PS50041"/>
    </source>
</evidence>
<feature type="transmembrane region" description="Helical" evidence="15">
    <location>
        <begin position="21"/>
        <end position="47"/>
    </location>
</feature>
<dbReference type="GO" id="GO:0002250">
    <property type="term" value="P:adaptive immune response"/>
    <property type="evidence" value="ECO:0007669"/>
    <property type="project" value="UniProtKB-KW"/>
</dbReference>
<evidence type="ECO:0000256" key="10">
    <source>
        <dbReference type="ARBA" id="ARBA00022989"/>
    </source>
</evidence>
<keyword evidence="14" id="KW-0325">Glycoprotein</keyword>
<dbReference type="GO" id="GO:0046872">
    <property type="term" value="F:metal ion binding"/>
    <property type="evidence" value="ECO:0007669"/>
    <property type="project" value="UniProtKB-KW"/>
</dbReference>